<feature type="transmembrane region" description="Helical" evidence="1">
    <location>
        <begin position="151"/>
        <end position="170"/>
    </location>
</feature>
<name>A0A8K1FE54_PYTOL</name>
<keyword evidence="1" id="KW-0812">Transmembrane</keyword>
<dbReference type="EMBL" id="SPLM01000147">
    <property type="protein sequence ID" value="TMW55528.1"/>
    <property type="molecule type" value="Genomic_DNA"/>
</dbReference>
<dbReference type="Proteomes" id="UP000794436">
    <property type="component" value="Unassembled WGS sequence"/>
</dbReference>
<feature type="transmembrane region" description="Helical" evidence="1">
    <location>
        <begin position="396"/>
        <end position="417"/>
    </location>
</feature>
<feature type="transmembrane region" description="Helical" evidence="1">
    <location>
        <begin position="96"/>
        <end position="115"/>
    </location>
</feature>
<organism evidence="2 3">
    <name type="scientific">Pythium oligandrum</name>
    <name type="common">Mycoparasitic fungus</name>
    <dbReference type="NCBI Taxonomy" id="41045"/>
    <lineage>
        <taxon>Eukaryota</taxon>
        <taxon>Sar</taxon>
        <taxon>Stramenopiles</taxon>
        <taxon>Oomycota</taxon>
        <taxon>Peronosporomycetes</taxon>
        <taxon>Pythiales</taxon>
        <taxon>Pythiaceae</taxon>
        <taxon>Pythium</taxon>
    </lineage>
</organism>
<keyword evidence="1" id="KW-0472">Membrane</keyword>
<evidence type="ECO:0000313" key="2">
    <source>
        <dbReference type="EMBL" id="TMW55528.1"/>
    </source>
</evidence>
<proteinExistence type="predicted"/>
<dbReference type="AlphaFoldDB" id="A0A8K1FE54"/>
<evidence type="ECO:0000256" key="1">
    <source>
        <dbReference type="SAM" id="Phobius"/>
    </source>
</evidence>
<reference evidence="2" key="1">
    <citation type="submission" date="2019-03" db="EMBL/GenBank/DDBJ databases">
        <title>Long read genome sequence of the mycoparasitic Pythium oligandrum ATCC 38472 isolated from sugarbeet rhizosphere.</title>
        <authorList>
            <person name="Gaulin E."/>
        </authorList>
    </citation>
    <scope>NUCLEOTIDE SEQUENCE</scope>
    <source>
        <strain evidence="2">ATCC 38472_TT</strain>
    </source>
</reference>
<dbReference type="OrthoDB" id="120491at2759"/>
<keyword evidence="1" id="KW-1133">Transmembrane helix</keyword>
<gene>
    <name evidence="2" type="ORF">Poli38472_010410</name>
</gene>
<sequence length="627" mass="70627">MQVASPLPQVDLCITPGAKHLSPERHERFLGVMRRSYARLGRMYRLSGLATLATVFVKREIGYWLTIPSLLLGSPAMVCTYLLMSSDMVKILLWQYEFWFFTALNTINWVCFASFYWDARILSLVTGLVGTQMIILIDCNFRTITSALRSTVVAIPVLLIIAGAAFFRVLDIDDDHYHVIPVAKVNVTLVDVFVNTAVTLAVFIARKAYSKRKVLRGNTDSLKTIRCVVFRSKLRLKPTLITEITPQLCTVVVEQVVSNRTVLSSPNLFSSARVAAGLAEAPGTPTGPSDLSAQADPADGHQQVTLVTMKLTAVDVRHTLWPRLTPLHGPVPLLWSIVFGLLAITGLVCTILTLTRTDASSDEPIVVALAVLALLATFIVWFSLVVCYQRDLLHSLLYNFDFLFSSVQFTLAMLLIADMCYWDYRALGAFAWWLWFHVVLCLDALTPPIKRNLRIRKAYALPFVIATLVGIILIVYAFFFADIATYFKERTLWQLHWGNRTIGLRTKSLLLNRLFTIVMWSMRLIWEVSMCPDDELIFIRGGLDYYTPMEMFPPIKPEEPNRRQRVIAEGVTLLKKTAAENVPRLSTLLVYVPRFRHQLATRKIASVPGQVSAHEDDCGRAFTLFAG</sequence>
<protein>
    <submittedName>
        <fullName evidence="2">Uncharacterized protein</fullName>
    </submittedName>
</protein>
<feature type="transmembrane region" description="Helical" evidence="1">
    <location>
        <begin position="182"/>
        <end position="205"/>
    </location>
</feature>
<accession>A0A8K1FE54</accession>
<feature type="transmembrane region" description="Helical" evidence="1">
    <location>
        <begin position="429"/>
        <end position="446"/>
    </location>
</feature>
<feature type="transmembrane region" description="Helical" evidence="1">
    <location>
        <begin position="333"/>
        <end position="353"/>
    </location>
</feature>
<keyword evidence="3" id="KW-1185">Reference proteome</keyword>
<feature type="transmembrane region" description="Helical" evidence="1">
    <location>
        <begin position="365"/>
        <end position="384"/>
    </location>
</feature>
<feature type="transmembrane region" description="Helical" evidence="1">
    <location>
        <begin position="458"/>
        <end position="481"/>
    </location>
</feature>
<feature type="transmembrane region" description="Helical" evidence="1">
    <location>
        <begin position="63"/>
        <end position="84"/>
    </location>
</feature>
<comment type="caution">
    <text evidence="2">The sequence shown here is derived from an EMBL/GenBank/DDBJ whole genome shotgun (WGS) entry which is preliminary data.</text>
</comment>
<evidence type="ECO:0000313" key="3">
    <source>
        <dbReference type="Proteomes" id="UP000794436"/>
    </source>
</evidence>